<accession>A0A0F9M6N6</accession>
<dbReference type="Gene3D" id="3.40.30.10">
    <property type="entry name" value="Glutaredoxin"/>
    <property type="match status" value="1"/>
</dbReference>
<reference evidence="3" key="1">
    <citation type="journal article" date="2015" name="Nature">
        <title>Complex archaea that bridge the gap between prokaryotes and eukaryotes.</title>
        <authorList>
            <person name="Spang A."/>
            <person name="Saw J.H."/>
            <person name="Jorgensen S.L."/>
            <person name="Zaremba-Niedzwiedzka K."/>
            <person name="Martijn J."/>
            <person name="Lind A.E."/>
            <person name="van Eijk R."/>
            <person name="Schleper C."/>
            <person name="Guy L."/>
            <person name="Ettema T.J."/>
        </authorList>
    </citation>
    <scope>NUCLEOTIDE SEQUENCE</scope>
</reference>
<dbReference type="SUPFAM" id="SSF52833">
    <property type="entry name" value="Thioredoxin-like"/>
    <property type="match status" value="1"/>
</dbReference>
<dbReference type="EMBL" id="LAZR01005267">
    <property type="protein sequence ID" value="KKN01394.1"/>
    <property type="molecule type" value="Genomic_DNA"/>
</dbReference>
<comment type="caution">
    <text evidence="3">The sequence shown here is derived from an EMBL/GenBank/DDBJ whole genome shotgun (WGS) entry which is preliminary data.</text>
</comment>
<dbReference type="PANTHER" id="PTHR15337">
    <property type="entry name" value="ANTERIOR GRADIENT PROTEIN-RELATED"/>
    <property type="match status" value="1"/>
</dbReference>
<proteinExistence type="predicted"/>
<dbReference type="Pfam" id="PF13899">
    <property type="entry name" value="Thioredoxin_7"/>
    <property type="match status" value="1"/>
</dbReference>
<name>A0A0F9M6N6_9ZZZZ</name>
<sequence>MKNGLRIMSLFVAAAAVLFLVPALSPGEEAQKTKEEPKTETIEWMSYDKTLNDARESQTPILIDFYTKMNCPRCYAMEKKLYTNAKVIKEINAKVFPVRILLEKMTPSEKKLAQKFKYGNECLMVIVSADMKVLFRDNQIVSADKLLKALQEL</sequence>
<dbReference type="InterPro" id="IPR051099">
    <property type="entry name" value="AGR/TXD"/>
</dbReference>
<keyword evidence="1" id="KW-0732">Signal</keyword>
<gene>
    <name evidence="3" type="ORF">LCGC14_1128250</name>
</gene>
<dbReference type="PANTHER" id="PTHR15337:SF11">
    <property type="entry name" value="THIOREDOXIN DOMAIN-CONTAINING PROTEIN"/>
    <property type="match status" value="1"/>
</dbReference>
<protein>
    <recommendedName>
        <fullName evidence="2">Thioredoxin domain-containing protein</fullName>
    </recommendedName>
</protein>
<evidence type="ECO:0000256" key="1">
    <source>
        <dbReference type="ARBA" id="ARBA00022729"/>
    </source>
</evidence>
<dbReference type="InterPro" id="IPR036249">
    <property type="entry name" value="Thioredoxin-like_sf"/>
</dbReference>
<dbReference type="InterPro" id="IPR013766">
    <property type="entry name" value="Thioredoxin_domain"/>
</dbReference>
<organism evidence="3">
    <name type="scientific">marine sediment metagenome</name>
    <dbReference type="NCBI Taxonomy" id="412755"/>
    <lineage>
        <taxon>unclassified sequences</taxon>
        <taxon>metagenomes</taxon>
        <taxon>ecological metagenomes</taxon>
    </lineage>
</organism>
<evidence type="ECO:0000313" key="3">
    <source>
        <dbReference type="EMBL" id="KKN01394.1"/>
    </source>
</evidence>
<dbReference type="AlphaFoldDB" id="A0A0F9M6N6"/>
<dbReference type="PROSITE" id="PS51352">
    <property type="entry name" value="THIOREDOXIN_2"/>
    <property type="match status" value="1"/>
</dbReference>
<evidence type="ECO:0000259" key="2">
    <source>
        <dbReference type="PROSITE" id="PS51352"/>
    </source>
</evidence>
<feature type="domain" description="Thioredoxin" evidence="2">
    <location>
        <begin position="10"/>
        <end position="153"/>
    </location>
</feature>